<gene>
    <name evidence="1" type="ORF">GPM918_LOCUS44998</name>
    <name evidence="2" type="ORF">SRO942_LOCUS47157</name>
</gene>
<dbReference type="Proteomes" id="UP000663829">
    <property type="component" value="Unassembled WGS sequence"/>
</dbReference>
<dbReference type="AlphaFoldDB" id="A0A816DWJ3"/>
<name>A0A816DWJ3_9BILA</name>
<sequence>MTKLCPALLQLADVTLDVNMPVCLQNECVIIQEASGALSSENDATTAYILYQEFKINLNNGNTGFFRTEFEDSGGDG</sequence>
<dbReference type="EMBL" id="CAJOBC010116750">
    <property type="protein sequence ID" value="CAF4555234.1"/>
    <property type="molecule type" value="Genomic_DNA"/>
</dbReference>
<evidence type="ECO:0000313" key="3">
    <source>
        <dbReference type="Proteomes" id="UP000663829"/>
    </source>
</evidence>
<evidence type="ECO:0000313" key="2">
    <source>
        <dbReference type="EMBL" id="CAF4555234.1"/>
    </source>
</evidence>
<comment type="caution">
    <text evidence="1">The sequence shown here is derived from an EMBL/GenBank/DDBJ whole genome shotgun (WGS) entry which is preliminary data.</text>
</comment>
<dbReference type="EMBL" id="CAJNOQ010047706">
    <property type="protein sequence ID" value="CAF1642020.1"/>
    <property type="molecule type" value="Genomic_DNA"/>
</dbReference>
<protein>
    <submittedName>
        <fullName evidence="1">Uncharacterized protein</fullName>
    </submittedName>
</protein>
<reference evidence="1" key="1">
    <citation type="submission" date="2021-02" db="EMBL/GenBank/DDBJ databases">
        <authorList>
            <person name="Nowell W R."/>
        </authorList>
    </citation>
    <scope>NUCLEOTIDE SEQUENCE</scope>
</reference>
<evidence type="ECO:0000313" key="1">
    <source>
        <dbReference type="EMBL" id="CAF1642020.1"/>
    </source>
</evidence>
<proteinExistence type="predicted"/>
<keyword evidence="3" id="KW-1185">Reference proteome</keyword>
<organism evidence="1 3">
    <name type="scientific">Didymodactylos carnosus</name>
    <dbReference type="NCBI Taxonomy" id="1234261"/>
    <lineage>
        <taxon>Eukaryota</taxon>
        <taxon>Metazoa</taxon>
        <taxon>Spiralia</taxon>
        <taxon>Gnathifera</taxon>
        <taxon>Rotifera</taxon>
        <taxon>Eurotatoria</taxon>
        <taxon>Bdelloidea</taxon>
        <taxon>Philodinida</taxon>
        <taxon>Philodinidae</taxon>
        <taxon>Didymodactylos</taxon>
    </lineage>
</organism>
<accession>A0A816DWJ3</accession>
<dbReference type="Proteomes" id="UP000681722">
    <property type="component" value="Unassembled WGS sequence"/>
</dbReference>